<comment type="caution">
    <text evidence="5">The sequence shown here is derived from an EMBL/GenBank/DDBJ whole genome shotgun (WGS) entry which is preliminary data.</text>
</comment>
<dbReference type="FunFam" id="3.40.50.920:FF:000001">
    <property type="entry name" value="Pyruvate dehydrogenase E1 beta subunit"/>
    <property type="match status" value="1"/>
</dbReference>
<dbReference type="PANTHER" id="PTHR42980:SF1">
    <property type="entry name" value="2-OXOISOVALERATE DEHYDROGENASE SUBUNIT BETA, MITOCHONDRIAL"/>
    <property type="match status" value="1"/>
</dbReference>
<dbReference type="SUPFAM" id="SSF52922">
    <property type="entry name" value="TK C-terminal domain-like"/>
    <property type="match status" value="1"/>
</dbReference>
<evidence type="ECO:0000256" key="2">
    <source>
        <dbReference type="ARBA" id="ARBA00012277"/>
    </source>
</evidence>
<name>A0A4R2EN62_9BACT</name>
<dbReference type="GO" id="GO:0009083">
    <property type="term" value="P:branched-chain amino acid catabolic process"/>
    <property type="evidence" value="ECO:0007669"/>
    <property type="project" value="TreeGrafter"/>
</dbReference>
<dbReference type="InterPro" id="IPR033248">
    <property type="entry name" value="Transketolase_C"/>
</dbReference>
<dbReference type="FunFam" id="3.40.50.970:FF:000001">
    <property type="entry name" value="Pyruvate dehydrogenase E1 beta subunit"/>
    <property type="match status" value="1"/>
</dbReference>
<dbReference type="GO" id="GO:0007584">
    <property type="term" value="P:response to nutrient"/>
    <property type="evidence" value="ECO:0007669"/>
    <property type="project" value="TreeGrafter"/>
</dbReference>
<keyword evidence="5" id="KW-0670">Pyruvate</keyword>
<evidence type="ECO:0000313" key="6">
    <source>
        <dbReference type="Proteomes" id="UP000294830"/>
    </source>
</evidence>
<evidence type="ECO:0000256" key="1">
    <source>
        <dbReference type="ARBA" id="ARBA00001964"/>
    </source>
</evidence>
<dbReference type="Gene3D" id="3.40.50.920">
    <property type="match status" value="1"/>
</dbReference>
<dbReference type="EC" id="1.2.4.4" evidence="2"/>
<dbReference type="PANTHER" id="PTHR42980">
    <property type="entry name" value="2-OXOISOVALERATE DEHYDROGENASE SUBUNIT BETA-RELATED"/>
    <property type="match status" value="1"/>
</dbReference>
<keyword evidence="6" id="KW-1185">Reference proteome</keyword>
<dbReference type="Gene3D" id="3.40.50.970">
    <property type="match status" value="1"/>
</dbReference>
<evidence type="ECO:0000259" key="4">
    <source>
        <dbReference type="SMART" id="SM00861"/>
    </source>
</evidence>
<dbReference type="Proteomes" id="UP000294830">
    <property type="component" value="Unassembled WGS sequence"/>
</dbReference>
<evidence type="ECO:0000313" key="5">
    <source>
        <dbReference type="EMBL" id="TCN70161.1"/>
    </source>
</evidence>
<dbReference type="InterPro" id="IPR009014">
    <property type="entry name" value="Transketo_C/PFOR_II"/>
</dbReference>
<dbReference type="RefSeq" id="WP_317129313.1">
    <property type="nucleotide sequence ID" value="NZ_SLWB01000004.1"/>
</dbReference>
<keyword evidence="3" id="KW-0560">Oxidoreductase</keyword>
<dbReference type="GO" id="GO:0003863">
    <property type="term" value="F:branched-chain 2-oxo acid dehydrogenase activity"/>
    <property type="evidence" value="ECO:0007669"/>
    <property type="project" value="UniProtKB-EC"/>
</dbReference>
<organism evidence="5 6">
    <name type="scientific">Acetobacteroides hydrogenigenes</name>
    <dbReference type="NCBI Taxonomy" id="979970"/>
    <lineage>
        <taxon>Bacteria</taxon>
        <taxon>Pseudomonadati</taxon>
        <taxon>Bacteroidota</taxon>
        <taxon>Bacteroidia</taxon>
        <taxon>Bacteroidales</taxon>
        <taxon>Rikenellaceae</taxon>
        <taxon>Acetobacteroides</taxon>
    </lineage>
</organism>
<proteinExistence type="predicted"/>
<evidence type="ECO:0000256" key="3">
    <source>
        <dbReference type="ARBA" id="ARBA00023002"/>
    </source>
</evidence>
<dbReference type="EMBL" id="SLWB01000004">
    <property type="protein sequence ID" value="TCN70161.1"/>
    <property type="molecule type" value="Genomic_DNA"/>
</dbReference>
<dbReference type="SMART" id="SM00861">
    <property type="entry name" value="Transket_pyr"/>
    <property type="match status" value="1"/>
</dbReference>
<dbReference type="InterPro" id="IPR029061">
    <property type="entry name" value="THDP-binding"/>
</dbReference>
<dbReference type="Pfam" id="PF02779">
    <property type="entry name" value="Transket_pyr"/>
    <property type="match status" value="1"/>
</dbReference>
<gene>
    <name evidence="5" type="ORF">CLV25_104116</name>
</gene>
<dbReference type="CDD" id="cd07036">
    <property type="entry name" value="TPP_PYR_E1-PDHc-beta_like"/>
    <property type="match status" value="1"/>
</dbReference>
<accession>A0A4R2EN62</accession>
<dbReference type="SUPFAM" id="SSF52518">
    <property type="entry name" value="Thiamin diphosphate-binding fold (THDP-binding)"/>
    <property type="match status" value="1"/>
</dbReference>
<dbReference type="AlphaFoldDB" id="A0A4R2EN62"/>
<protein>
    <recommendedName>
        <fullName evidence="2">3-methyl-2-oxobutanoate dehydrogenase (2-methylpropanoyl-transferring)</fullName>
        <ecNumber evidence="2">1.2.4.4</ecNumber>
    </recommendedName>
</protein>
<dbReference type="InterPro" id="IPR005475">
    <property type="entry name" value="Transketolase-like_Pyr-bd"/>
</dbReference>
<comment type="cofactor">
    <cofactor evidence="1">
        <name>thiamine diphosphate</name>
        <dbReference type="ChEBI" id="CHEBI:58937"/>
    </cofactor>
</comment>
<feature type="domain" description="Transketolase-like pyrimidine-binding" evidence="4">
    <location>
        <begin position="10"/>
        <end position="185"/>
    </location>
</feature>
<sequence length="331" mass="36422">MEGGTKMSVMTMVQAINNAMDIKLAEDSNVVIYGEDVGYEGGVFRVTEGLQQKYGENRVFDSPLAESAIVGTAVGMAIAGLRPIVELQFDGFTYPAFNQIVSHAARMHNRTRGKFKTPMVIRFPYGGGINALEHHSESPEATYGHIPGLKVVIPSTPHDAKGLLISAIESDDTIIFMEPKRIYRAIKQEVSTEKFSIPIGKAKVVTPGTDITVVAYGAMIREVQKAMVMAKEAGISVELIDLRTIYPIDRETIAQSIQKTGRVLTVAESPTSFGVGAEIMAIANEEAFLYLEAPPRRVNGFDTIIPLAKGEHFYMQTPEKIFYEIERTVRF</sequence>
<dbReference type="Pfam" id="PF02780">
    <property type="entry name" value="Transketolase_C"/>
    <property type="match status" value="1"/>
</dbReference>
<reference evidence="5 6" key="1">
    <citation type="submission" date="2019-03" db="EMBL/GenBank/DDBJ databases">
        <title>Genomic Encyclopedia of Archaeal and Bacterial Type Strains, Phase II (KMG-II): from individual species to whole genera.</title>
        <authorList>
            <person name="Goeker M."/>
        </authorList>
    </citation>
    <scope>NUCLEOTIDE SEQUENCE [LARGE SCALE GENOMIC DNA]</scope>
    <source>
        <strain evidence="5 6">RL-C</strain>
    </source>
</reference>